<dbReference type="EC" id="7.1.1.9" evidence="11"/>
<keyword evidence="4 10" id="KW-0679">Respiratory chain</keyword>
<feature type="domain" description="Cytochrome oxidase subunit II transmembrane region profile" evidence="15">
    <location>
        <begin position="63"/>
        <end position="158"/>
    </location>
</feature>
<evidence type="ECO:0000256" key="7">
    <source>
        <dbReference type="ARBA" id="ARBA00022982"/>
    </source>
</evidence>
<keyword evidence="17" id="KW-1185">Reference proteome</keyword>
<evidence type="ECO:0000256" key="11">
    <source>
        <dbReference type="RuleBase" id="RU004024"/>
    </source>
</evidence>
<accession>A0A512BCK4</accession>
<dbReference type="PROSITE" id="PS50857">
    <property type="entry name" value="COX2_CUA"/>
    <property type="match status" value="1"/>
</dbReference>
<dbReference type="Pfam" id="PF02790">
    <property type="entry name" value="COX2_TM"/>
    <property type="match status" value="1"/>
</dbReference>
<evidence type="ECO:0000259" key="14">
    <source>
        <dbReference type="PROSITE" id="PS50857"/>
    </source>
</evidence>
<evidence type="ECO:0000256" key="6">
    <source>
        <dbReference type="ARBA" id="ARBA00022967"/>
    </source>
</evidence>
<evidence type="ECO:0000256" key="2">
    <source>
        <dbReference type="ARBA" id="ARBA00007866"/>
    </source>
</evidence>
<feature type="compositionally biased region" description="Polar residues" evidence="12">
    <location>
        <begin position="357"/>
        <end position="376"/>
    </location>
</feature>
<dbReference type="GO" id="GO:0005886">
    <property type="term" value="C:plasma membrane"/>
    <property type="evidence" value="ECO:0007669"/>
    <property type="project" value="UniProtKB-SubCell"/>
</dbReference>
<evidence type="ECO:0000256" key="9">
    <source>
        <dbReference type="ARBA" id="ARBA00023136"/>
    </source>
</evidence>
<comment type="cofactor">
    <cofactor evidence="11">
        <name>Cu cation</name>
        <dbReference type="ChEBI" id="CHEBI:23378"/>
    </cofactor>
    <text evidence="11">Binds a copper A center.</text>
</comment>
<feature type="transmembrane region" description="Helical" evidence="13">
    <location>
        <begin position="86"/>
        <end position="109"/>
    </location>
</feature>
<sequence>MSTFFIIAVLILLFVVIFQIAKASEYVAILKGEEKSRKQNNKINGFLMIAFLVLGLVGVYYCHEILGGRVLHESASKEGEKVDEMLHITLAVTGIVFIITQILLFWFAYKYQESDKRKVFFFPHNNTMEVVWTVVPAIVLSILVVIGLRNWFIFTGDAPKDALIVEVTGKQFGWIFRYPGKDNQFGKKYFRNIDPSNNNLGLIWADNKELNQKADPATFDDIVADNTMYVIKNRPVKLIIGSRDVIHDVGLPHFRLKMDAVPGIPTTLWFTPKFTTAEMKEKTGNSNFQYEIACDQVCGAGHYSMKGVIEVVEEDEYYAWIAKQKPYYYGAFPEKDPSATPPAPGGAPSSSPDSAAKVTTASVTPMSSGNQNSKLK</sequence>
<evidence type="ECO:0000259" key="15">
    <source>
        <dbReference type="PROSITE" id="PS50999"/>
    </source>
</evidence>
<keyword evidence="6" id="KW-1278">Translocase</keyword>
<feature type="compositionally biased region" description="Low complexity" evidence="12">
    <location>
        <begin position="346"/>
        <end position="356"/>
    </location>
</feature>
<gene>
    <name evidence="16" type="primary">ctaC</name>
    <name evidence="16" type="ORF">SAE01_21210</name>
</gene>
<evidence type="ECO:0000256" key="13">
    <source>
        <dbReference type="SAM" id="Phobius"/>
    </source>
</evidence>
<dbReference type="GO" id="GO:0004129">
    <property type="term" value="F:cytochrome-c oxidase activity"/>
    <property type="evidence" value="ECO:0007669"/>
    <property type="project" value="UniProtKB-EC"/>
</dbReference>
<evidence type="ECO:0000256" key="1">
    <source>
        <dbReference type="ARBA" id="ARBA00004141"/>
    </source>
</evidence>
<feature type="transmembrane region" description="Helical" evidence="13">
    <location>
        <begin position="6"/>
        <end position="24"/>
    </location>
</feature>
<dbReference type="SUPFAM" id="SSF49503">
    <property type="entry name" value="Cupredoxins"/>
    <property type="match status" value="1"/>
</dbReference>
<keyword evidence="7 10" id="KW-0249">Electron transport</keyword>
<dbReference type="PANTHER" id="PTHR22888:SF9">
    <property type="entry name" value="CYTOCHROME C OXIDASE SUBUNIT 2"/>
    <property type="match status" value="1"/>
</dbReference>
<dbReference type="AlphaFoldDB" id="A0A512BCK4"/>
<feature type="transmembrane region" description="Helical" evidence="13">
    <location>
        <begin position="130"/>
        <end position="152"/>
    </location>
</feature>
<comment type="subcellular location">
    <subcellularLocation>
        <location evidence="10">Cell membrane</location>
        <topology evidence="10">Multi-pass membrane protein</topology>
    </subcellularLocation>
    <subcellularLocation>
        <location evidence="1">Membrane</location>
        <topology evidence="1">Multi-pass membrane protein</topology>
    </subcellularLocation>
</comment>
<evidence type="ECO:0000256" key="3">
    <source>
        <dbReference type="ARBA" id="ARBA00022448"/>
    </source>
</evidence>
<keyword evidence="3 10" id="KW-0813">Transport</keyword>
<comment type="similarity">
    <text evidence="2 10">Belongs to the cytochrome c oxidase subunit 2 family.</text>
</comment>
<dbReference type="InterPro" id="IPR036257">
    <property type="entry name" value="Cyt_c_oxidase_su2_TM_sf"/>
</dbReference>
<evidence type="ECO:0000256" key="12">
    <source>
        <dbReference type="SAM" id="MobiDB-lite"/>
    </source>
</evidence>
<dbReference type="Pfam" id="PF00116">
    <property type="entry name" value="COX2"/>
    <property type="match status" value="1"/>
</dbReference>
<feature type="region of interest" description="Disordered" evidence="12">
    <location>
        <begin position="333"/>
        <end position="376"/>
    </location>
</feature>
<name>A0A512BCK4_9BACT</name>
<keyword evidence="11" id="KW-0479">Metal-binding</keyword>
<dbReference type="InterPro" id="IPR045187">
    <property type="entry name" value="CcO_II"/>
</dbReference>
<comment type="catalytic activity">
    <reaction evidence="11">
        <text>4 Fe(II)-[cytochrome c] + O2 + 8 H(+)(in) = 4 Fe(III)-[cytochrome c] + 2 H2O + 4 H(+)(out)</text>
        <dbReference type="Rhea" id="RHEA:11436"/>
        <dbReference type="Rhea" id="RHEA-COMP:10350"/>
        <dbReference type="Rhea" id="RHEA-COMP:14399"/>
        <dbReference type="ChEBI" id="CHEBI:15377"/>
        <dbReference type="ChEBI" id="CHEBI:15378"/>
        <dbReference type="ChEBI" id="CHEBI:15379"/>
        <dbReference type="ChEBI" id="CHEBI:29033"/>
        <dbReference type="ChEBI" id="CHEBI:29034"/>
        <dbReference type="EC" id="7.1.1.9"/>
    </reaction>
</comment>
<evidence type="ECO:0000256" key="8">
    <source>
        <dbReference type="ARBA" id="ARBA00022989"/>
    </source>
</evidence>
<evidence type="ECO:0000313" key="16">
    <source>
        <dbReference type="EMBL" id="GEO09625.1"/>
    </source>
</evidence>
<dbReference type="InterPro" id="IPR011759">
    <property type="entry name" value="Cyt_c_oxidase_su2_TM_dom"/>
</dbReference>
<dbReference type="RefSeq" id="WP_147203746.1">
    <property type="nucleotide sequence ID" value="NZ_BJYT01000007.1"/>
</dbReference>
<dbReference type="OrthoDB" id="9781261at2"/>
<dbReference type="EMBL" id="BJYT01000007">
    <property type="protein sequence ID" value="GEO09625.1"/>
    <property type="molecule type" value="Genomic_DNA"/>
</dbReference>
<dbReference type="PRINTS" id="PR01166">
    <property type="entry name" value="CYCOXIDASEII"/>
</dbReference>
<dbReference type="GO" id="GO:0005507">
    <property type="term" value="F:copper ion binding"/>
    <property type="evidence" value="ECO:0007669"/>
    <property type="project" value="InterPro"/>
</dbReference>
<evidence type="ECO:0000256" key="5">
    <source>
        <dbReference type="ARBA" id="ARBA00022692"/>
    </source>
</evidence>
<feature type="domain" description="Cytochrome oxidase subunit II copper A binding" evidence="14">
    <location>
        <begin position="160"/>
        <end position="323"/>
    </location>
</feature>
<dbReference type="PANTHER" id="PTHR22888">
    <property type="entry name" value="CYTOCHROME C OXIDASE, SUBUNIT II"/>
    <property type="match status" value="1"/>
</dbReference>
<proteinExistence type="inferred from homology"/>
<keyword evidence="11" id="KW-0186">Copper</keyword>
<dbReference type="Proteomes" id="UP000321513">
    <property type="component" value="Unassembled WGS sequence"/>
</dbReference>
<keyword evidence="5 10" id="KW-0812">Transmembrane</keyword>
<dbReference type="InterPro" id="IPR008972">
    <property type="entry name" value="Cupredoxin"/>
</dbReference>
<dbReference type="GO" id="GO:0042773">
    <property type="term" value="P:ATP synthesis coupled electron transport"/>
    <property type="evidence" value="ECO:0007669"/>
    <property type="project" value="TreeGrafter"/>
</dbReference>
<dbReference type="InterPro" id="IPR002429">
    <property type="entry name" value="CcO_II-like_C"/>
</dbReference>
<feature type="transmembrane region" description="Helical" evidence="13">
    <location>
        <begin position="45"/>
        <end position="66"/>
    </location>
</feature>
<dbReference type="Gene3D" id="1.10.287.90">
    <property type="match status" value="1"/>
</dbReference>
<keyword evidence="9 13" id="KW-0472">Membrane</keyword>
<keyword evidence="8 13" id="KW-1133">Transmembrane helix</keyword>
<evidence type="ECO:0000256" key="10">
    <source>
        <dbReference type="RuleBase" id="RU000456"/>
    </source>
</evidence>
<reference evidence="16 17" key="1">
    <citation type="submission" date="2019-07" db="EMBL/GenBank/DDBJ databases">
        <title>Whole genome shotgun sequence of Segetibacter aerophilus NBRC 106135.</title>
        <authorList>
            <person name="Hosoyama A."/>
            <person name="Uohara A."/>
            <person name="Ohji S."/>
            <person name="Ichikawa N."/>
        </authorList>
    </citation>
    <scope>NUCLEOTIDE SEQUENCE [LARGE SCALE GENOMIC DNA]</scope>
    <source>
        <strain evidence="16 17">NBRC 106135</strain>
    </source>
</reference>
<dbReference type="PROSITE" id="PS50999">
    <property type="entry name" value="COX2_TM"/>
    <property type="match status" value="1"/>
</dbReference>
<evidence type="ECO:0000313" key="17">
    <source>
        <dbReference type="Proteomes" id="UP000321513"/>
    </source>
</evidence>
<dbReference type="SUPFAM" id="SSF81464">
    <property type="entry name" value="Cytochrome c oxidase subunit II-like, transmembrane region"/>
    <property type="match status" value="1"/>
</dbReference>
<evidence type="ECO:0000256" key="4">
    <source>
        <dbReference type="ARBA" id="ARBA00022660"/>
    </source>
</evidence>
<comment type="function">
    <text evidence="11">Subunits I and II form the functional core of the enzyme complex. Electrons originating in cytochrome c are transferred via heme a and Cu(A) to the binuclear center formed by heme a3 and Cu(B).</text>
</comment>
<dbReference type="Gene3D" id="2.60.40.420">
    <property type="entry name" value="Cupredoxins - blue copper proteins"/>
    <property type="match status" value="1"/>
</dbReference>
<protein>
    <recommendedName>
        <fullName evidence="11">Cytochrome c oxidase subunit 2</fullName>
        <ecNumber evidence="11">7.1.1.9</ecNumber>
    </recommendedName>
</protein>
<organism evidence="16 17">
    <name type="scientific">Segetibacter aerophilus</name>
    <dbReference type="NCBI Taxonomy" id="670293"/>
    <lineage>
        <taxon>Bacteria</taxon>
        <taxon>Pseudomonadati</taxon>
        <taxon>Bacteroidota</taxon>
        <taxon>Chitinophagia</taxon>
        <taxon>Chitinophagales</taxon>
        <taxon>Chitinophagaceae</taxon>
        <taxon>Segetibacter</taxon>
    </lineage>
</organism>
<comment type="caution">
    <text evidence="16">The sequence shown here is derived from an EMBL/GenBank/DDBJ whole genome shotgun (WGS) entry which is preliminary data.</text>
</comment>